<dbReference type="GO" id="GO:0005743">
    <property type="term" value="C:mitochondrial inner membrane"/>
    <property type="evidence" value="ECO:0007669"/>
    <property type="project" value="UniProtKB-SubCell"/>
</dbReference>
<feature type="transmembrane region" description="Helical" evidence="10">
    <location>
        <begin position="358"/>
        <end position="376"/>
    </location>
</feature>
<keyword evidence="3 10" id="KW-0813">Transport</keyword>
<sequence length="430" mass="48619">MLLGRFNPHSANRLARMAYPTSRFLSAHHLPHSPSGVLSLAQCAPRHKTRRNVSLDILRASHTASKPDVNNQKAADHLYSLSIGLFPAPVNGNTDVHYTLYRPNGTAPLADKLTKHDIAKTYGLTPRDLRTFDLPSGGFPHILIREDTMLIHMFSLRLLVQADRVLLLSLEDTIEEQQDITSRVFQHKLETTMRGVHGVSAFVNLPYELRVLEAALSSVTSTLEAEYILTRQQVSESLDSLDKDENIIHSELRSMLDLMRNLARIEDHARHVRTAIQEVLNEDQDMADMHLTDKRAGKRHATQDHQDVEYLLEAYYKASDAVVQKAASLGRYTKQTEETIHSILNVRRNQILVLETKIEIIILGLAAATLLAGLYGMNVVNYFEESEYAFGILSSICVVGTALIGRYGMRQLRYIQKMQPKKLQTRHRSE</sequence>
<evidence type="ECO:0000256" key="9">
    <source>
        <dbReference type="ARBA" id="ARBA00023136"/>
    </source>
</evidence>
<proteinExistence type="inferred from homology"/>
<feature type="transmembrane region" description="Helical" evidence="10">
    <location>
        <begin position="388"/>
        <end position="409"/>
    </location>
</feature>
<keyword evidence="7 10" id="KW-1133">Transmembrane helix</keyword>
<dbReference type="EMBL" id="JAGPYM010000029">
    <property type="protein sequence ID" value="KAH6879465.1"/>
    <property type="molecule type" value="Genomic_DNA"/>
</dbReference>
<dbReference type="InterPro" id="IPR039204">
    <property type="entry name" value="MRS2-like"/>
</dbReference>
<evidence type="ECO:0000313" key="12">
    <source>
        <dbReference type="Proteomes" id="UP000777438"/>
    </source>
</evidence>
<evidence type="ECO:0000256" key="1">
    <source>
        <dbReference type="ARBA" id="ARBA00004141"/>
    </source>
</evidence>
<comment type="subcellular location">
    <subcellularLocation>
        <location evidence="1">Membrane</location>
        <topology evidence="1">Multi-pass membrane protein</topology>
    </subcellularLocation>
    <subcellularLocation>
        <location evidence="10">Mitochondrion inner membrane</location>
        <topology evidence="10">Multi-pass membrane protein</topology>
    </subcellularLocation>
</comment>
<accession>A0A9P8VUY2</accession>
<dbReference type="PANTHER" id="PTHR13890">
    <property type="entry name" value="RNA SPLICING PROTEIN MRS2, MITOCHONDRIAL"/>
    <property type="match status" value="1"/>
</dbReference>
<protein>
    <recommendedName>
        <fullName evidence="10">Magnesium transporter</fullName>
    </recommendedName>
</protein>
<keyword evidence="4 10" id="KW-0812">Transmembrane</keyword>
<keyword evidence="8 10" id="KW-0406">Ion transport</keyword>
<dbReference type="Pfam" id="PF22099">
    <property type="entry name" value="MRS2-like"/>
    <property type="match status" value="1"/>
</dbReference>
<gene>
    <name evidence="11" type="ORF">B0T10DRAFT_496480</name>
</gene>
<keyword evidence="10" id="KW-0999">Mitochondrion inner membrane</keyword>
<name>A0A9P8VUY2_9HYPO</name>
<keyword evidence="5 10" id="KW-0460">Magnesium</keyword>
<dbReference type="GO" id="GO:0015095">
    <property type="term" value="F:magnesium ion transmembrane transporter activity"/>
    <property type="evidence" value="ECO:0007669"/>
    <property type="project" value="TreeGrafter"/>
</dbReference>
<dbReference type="CDD" id="cd12823">
    <property type="entry name" value="Mrs2_Mfm1p-like"/>
    <property type="match status" value="1"/>
</dbReference>
<dbReference type="AlphaFoldDB" id="A0A9P8VUY2"/>
<evidence type="ECO:0000256" key="6">
    <source>
        <dbReference type="ARBA" id="ARBA00022946"/>
    </source>
</evidence>
<comment type="caution">
    <text evidence="11">The sequence shown here is derived from an EMBL/GenBank/DDBJ whole genome shotgun (WGS) entry which is preliminary data.</text>
</comment>
<evidence type="ECO:0000313" key="11">
    <source>
        <dbReference type="EMBL" id="KAH6879465.1"/>
    </source>
</evidence>
<evidence type="ECO:0000256" key="3">
    <source>
        <dbReference type="ARBA" id="ARBA00022448"/>
    </source>
</evidence>
<organism evidence="11 12">
    <name type="scientific">Thelonectria olida</name>
    <dbReference type="NCBI Taxonomy" id="1576542"/>
    <lineage>
        <taxon>Eukaryota</taxon>
        <taxon>Fungi</taxon>
        <taxon>Dikarya</taxon>
        <taxon>Ascomycota</taxon>
        <taxon>Pezizomycotina</taxon>
        <taxon>Sordariomycetes</taxon>
        <taxon>Hypocreomycetidae</taxon>
        <taxon>Hypocreales</taxon>
        <taxon>Nectriaceae</taxon>
        <taxon>Thelonectria</taxon>
    </lineage>
</organism>
<dbReference type="Proteomes" id="UP000777438">
    <property type="component" value="Unassembled WGS sequence"/>
</dbReference>
<evidence type="ECO:0000256" key="7">
    <source>
        <dbReference type="ARBA" id="ARBA00022989"/>
    </source>
</evidence>
<keyword evidence="10" id="KW-0496">Mitochondrion</keyword>
<reference evidence="11 12" key="1">
    <citation type="journal article" date="2021" name="Nat. Commun.">
        <title>Genetic determinants of endophytism in the Arabidopsis root mycobiome.</title>
        <authorList>
            <person name="Mesny F."/>
            <person name="Miyauchi S."/>
            <person name="Thiergart T."/>
            <person name="Pickel B."/>
            <person name="Atanasova L."/>
            <person name="Karlsson M."/>
            <person name="Huettel B."/>
            <person name="Barry K.W."/>
            <person name="Haridas S."/>
            <person name="Chen C."/>
            <person name="Bauer D."/>
            <person name="Andreopoulos W."/>
            <person name="Pangilinan J."/>
            <person name="LaButti K."/>
            <person name="Riley R."/>
            <person name="Lipzen A."/>
            <person name="Clum A."/>
            <person name="Drula E."/>
            <person name="Henrissat B."/>
            <person name="Kohler A."/>
            <person name="Grigoriev I.V."/>
            <person name="Martin F.M."/>
            <person name="Hacquard S."/>
        </authorList>
    </citation>
    <scope>NUCLEOTIDE SEQUENCE [LARGE SCALE GENOMIC DNA]</scope>
    <source>
        <strain evidence="11 12">MPI-CAGE-CH-0241</strain>
    </source>
</reference>
<evidence type="ECO:0000256" key="10">
    <source>
        <dbReference type="RuleBase" id="RU366042"/>
    </source>
</evidence>
<dbReference type="Gene3D" id="2.40.128.330">
    <property type="match status" value="1"/>
</dbReference>
<dbReference type="GO" id="GO:0045016">
    <property type="term" value="P:mitochondrial magnesium ion transmembrane transport"/>
    <property type="evidence" value="ECO:0007669"/>
    <property type="project" value="TreeGrafter"/>
</dbReference>
<evidence type="ECO:0000256" key="4">
    <source>
        <dbReference type="ARBA" id="ARBA00022692"/>
    </source>
</evidence>
<keyword evidence="9 10" id="KW-0472">Membrane</keyword>
<keyword evidence="12" id="KW-1185">Reference proteome</keyword>
<evidence type="ECO:0000256" key="2">
    <source>
        <dbReference type="ARBA" id="ARBA00009765"/>
    </source>
</evidence>
<comment type="similarity">
    <text evidence="2 10">Belongs to the CorA metal ion transporter (MIT) (TC 1.A.35) family.</text>
</comment>
<evidence type="ECO:0000256" key="5">
    <source>
        <dbReference type="ARBA" id="ARBA00022842"/>
    </source>
</evidence>
<keyword evidence="6" id="KW-0809">Transit peptide</keyword>
<evidence type="ECO:0000256" key="8">
    <source>
        <dbReference type="ARBA" id="ARBA00023065"/>
    </source>
</evidence>
<dbReference type="PANTHER" id="PTHR13890:SF0">
    <property type="entry name" value="MAGNESIUM TRANSPORTER MRS2 HOMOLOG, MITOCHONDRIAL"/>
    <property type="match status" value="1"/>
</dbReference>
<dbReference type="OrthoDB" id="10251508at2759"/>
<dbReference type="Gene3D" id="1.20.58.340">
    <property type="entry name" value="Magnesium transport protein CorA, transmembrane region"/>
    <property type="match status" value="1"/>
</dbReference>